<name>A0A9X3XAN6_9BACT</name>
<keyword evidence="1" id="KW-0805">Transcription regulation</keyword>
<gene>
    <name evidence="6" type="ORF">KEG57_33925</name>
</gene>
<dbReference type="GO" id="GO:0000976">
    <property type="term" value="F:transcription cis-regulatory region binding"/>
    <property type="evidence" value="ECO:0007669"/>
    <property type="project" value="TreeGrafter"/>
</dbReference>
<dbReference type="InterPro" id="IPR050109">
    <property type="entry name" value="HTH-type_TetR-like_transc_reg"/>
</dbReference>
<dbReference type="InterPro" id="IPR009057">
    <property type="entry name" value="Homeodomain-like_sf"/>
</dbReference>
<dbReference type="AlphaFoldDB" id="A0A9X3XAN6"/>
<dbReference type="InterPro" id="IPR001647">
    <property type="entry name" value="HTH_TetR"/>
</dbReference>
<organism evidence="6 7">
    <name type="scientific">Polyangium jinanense</name>
    <dbReference type="NCBI Taxonomy" id="2829994"/>
    <lineage>
        <taxon>Bacteria</taxon>
        <taxon>Pseudomonadati</taxon>
        <taxon>Myxococcota</taxon>
        <taxon>Polyangia</taxon>
        <taxon>Polyangiales</taxon>
        <taxon>Polyangiaceae</taxon>
        <taxon>Polyangium</taxon>
    </lineage>
</organism>
<dbReference type="PANTHER" id="PTHR30055">
    <property type="entry name" value="HTH-TYPE TRANSCRIPTIONAL REGULATOR RUTR"/>
    <property type="match status" value="1"/>
</dbReference>
<dbReference type="SUPFAM" id="SSF48498">
    <property type="entry name" value="Tetracyclin repressor-like, C-terminal domain"/>
    <property type="match status" value="1"/>
</dbReference>
<dbReference type="Gene3D" id="1.10.357.10">
    <property type="entry name" value="Tetracycline Repressor, domain 2"/>
    <property type="match status" value="1"/>
</dbReference>
<dbReference type="Pfam" id="PF00440">
    <property type="entry name" value="TetR_N"/>
    <property type="match status" value="1"/>
</dbReference>
<evidence type="ECO:0000256" key="4">
    <source>
        <dbReference type="PROSITE-ProRule" id="PRU00335"/>
    </source>
</evidence>
<accession>A0A9X3XAN6</accession>
<dbReference type="SUPFAM" id="SSF46689">
    <property type="entry name" value="Homeodomain-like"/>
    <property type="match status" value="1"/>
</dbReference>
<dbReference type="PRINTS" id="PR00455">
    <property type="entry name" value="HTHTETR"/>
</dbReference>
<dbReference type="GO" id="GO:0003700">
    <property type="term" value="F:DNA-binding transcription factor activity"/>
    <property type="evidence" value="ECO:0007669"/>
    <property type="project" value="TreeGrafter"/>
</dbReference>
<protein>
    <submittedName>
        <fullName evidence="6">TetR/AcrR family transcriptional regulator</fullName>
    </submittedName>
</protein>
<dbReference type="PROSITE" id="PS50977">
    <property type="entry name" value="HTH_TETR_2"/>
    <property type="match status" value="1"/>
</dbReference>
<feature type="DNA-binding region" description="H-T-H motif" evidence="4">
    <location>
        <begin position="38"/>
        <end position="57"/>
    </location>
</feature>
<comment type="caution">
    <text evidence="6">The sequence shown here is derived from an EMBL/GenBank/DDBJ whole genome shotgun (WGS) entry which is preliminary data.</text>
</comment>
<dbReference type="PANTHER" id="PTHR30055:SF234">
    <property type="entry name" value="HTH-TYPE TRANSCRIPTIONAL REGULATOR BETI"/>
    <property type="match status" value="1"/>
</dbReference>
<feature type="domain" description="HTH tetR-type" evidence="5">
    <location>
        <begin position="16"/>
        <end position="75"/>
    </location>
</feature>
<keyword evidence="3" id="KW-0804">Transcription</keyword>
<dbReference type="InterPro" id="IPR036271">
    <property type="entry name" value="Tet_transcr_reg_TetR-rel_C_sf"/>
</dbReference>
<proteinExistence type="predicted"/>
<evidence type="ECO:0000256" key="2">
    <source>
        <dbReference type="ARBA" id="ARBA00023125"/>
    </source>
</evidence>
<reference evidence="6 7" key="1">
    <citation type="submission" date="2021-04" db="EMBL/GenBank/DDBJ databases">
        <title>Genome analysis of Polyangium sp.</title>
        <authorList>
            <person name="Li Y."/>
            <person name="Wang J."/>
        </authorList>
    </citation>
    <scope>NUCLEOTIDE SEQUENCE [LARGE SCALE GENOMIC DNA]</scope>
    <source>
        <strain evidence="6 7">SDU14</strain>
    </source>
</reference>
<evidence type="ECO:0000256" key="1">
    <source>
        <dbReference type="ARBA" id="ARBA00023015"/>
    </source>
</evidence>
<keyword evidence="7" id="KW-1185">Reference proteome</keyword>
<evidence type="ECO:0000313" key="6">
    <source>
        <dbReference type="EMBL" id="MDC3985528.1"/>
    </source>
</evidence>
<evidence type="ECO:0000259" key="5">
    <source>
        <dbReference type="PROSITE" id="PS50977"/>
    </source>
</evidence>
<keyword evidence="2 4" id="KW-0238">DNA-binding</keyword>
<dbReference type="Pfam" id="PF21597">
    <property type="entry name" value="TetR_C_43"/>
    <property type="match status" value="1"/>
</dbReference>
<dbReference type="RefSeq" id="WP_272421604.1">
    <property type="nucleotide sequence ID" value="NZ_JAGTJJ010000029.1"/>
</dbReference>
<dbReference type="InterPro" id="IPR049445">
    <property type="entry name" value="TetR_SbtR-like_C"/>
</dbReference>
<sequence>MESPTEKRPARRKDAEENRARIVAAARAVYASAGFDAPFDAIARHAGVGRATLYRNFPDRYALGAAIVEDDLCELEALAHEHGDRPDAFMKLLSAIVERHTETHALVPALLRGPGEHALQALVPRVTRLLTVPLQRARAAGLVRDDLTLADVIDVLAMLSAVLADDGSGRARDRRMARALELLIHGLVPRAPVGSPIGPNSPRM</sequence>
<evidence type="ECO:0000313" key="7">
    <source>
        <dbReference type="Proteomes" id="UP001151081"/>
    </source>
</evidence>
<dbReference type="Proteomes" id="UP001151081">
    <property type="component" value="Unassembled WGS sequence"/>
</dbReference>
<dbReference type="EMBL" id="JAGTJJ010000029">
    <property type="protein sequence ID" value="MDC3985528.1"/>
    <property type="molecule type" value="Genomic_DNA"/>
</dbReference>
<evidence type="ECO:0000256" key="3">
    <source>
        <dbReference type="ARBA" id="ARBA00023163"/>
    </source>
</evidence>